<dbReference type="SUPFAM" id="SSF47413">
    <property type="entry name" value="lambda repressor-like DNA-binding domains"/>
    <property type="match status" value="1"/>
</dbReference>
<organism evidence="1 2">
    <name type="scientific">Nocardiopsis changdeensis</name>
    <dbReference type="NCBI Taxonomy" id="2831969"/>
    <lineage>
        <taxon>Bacteria</taxon>
        <taxon>Bacillati</taxon>
        <taxon>Actinomycetota</taxon>
        <taxon>Actinomycetes</taxon>
        <taxon>Streptosporangiales</taxon>
        <taxon>Nocardiopsidaceae</taxon>
        <taxon>Nocardiopsis</taxon>
    </lineage>
</organism>
<dbReference type="EMBL" id="CP074136">
    <property type="protein sequence ID" value="QUX26480.1"/>
    <property type="molecule type" value="Genomic_DNA"/>
</dbReference>
<dbReference type="SUPFAM" id="SSF48452">
    <property type="entry name" value="TPR-like"/>
    <property type="match status" value="1"/>
</dbReference>
<dbReference type="InterPro" id="IPR010982">
    <property type="entry name" value="Lambda_DNA-bd_dom_sf"/>
</dbReference>
<evidence type="ECO:0000313" key="2">
    <source>
        <dbReference type="Proteomes" id="UP000676079"/>
    </source>
</evidence>
<accession>A0A975KT26</accession>
<sequence>MLTLPDDRTWGADTVPVPPAFWSRPDVRQALEDLDLGAVLALVERHTGLSQADMVRLTGMSASEVSRHINGRRRTRNIEIIRDALDGLGLPSAAERVDAIAARSPQAEAGESGLLESLARGSAGLLLQVERDAVGDWSAAAVDAYLRGAAARYLTVPIGETLSDLVRIEDHVTAWRIRNPSPARAREVWALAGWHTALAGWVSVDQGRPDQAAVHARAAQACAEYSGHEGVAAWAAVLRRTIAYWEARRRDGVRYAATGLEAAQRVGGGALLITLSALAQDHAHLGEEDAALDLLAQARRVLHAEATQDSDLAGPLACGPSRAFGYHVETLLDLDRPAEAVRVADEGLEVAADVMVRNPGSERMLALHRALGLARLGRAEEAMAAVALVLETPAEQRATPLKLRLRQVVRALPSGAETDTLRERTAAFVRTT</sequence>
<proteinExistence type="predicted"/>
<gene>
    <name evidence="1" type="ORF">KGD84_32805</name>
</gene>
<dbReference type="CDD" id="cd00093">
    <property type="entry name" value="HTH_XRE"/>
    <property type="match status" value="1"/>
</dbReference>
<dbReference type="Pfam" id="PF13560">
    <property type="entry name" value="HTH_31"/>
    <property type="match status" value="1"/>
</dbReference>
<keyword evidence="2" id="KW-1185">Reference proteome</keyword>
<dbReference type="RefSeq" id="WP_220566059.1">
    <property type="nucleotide sequence ID" value="NZ_CP074136.1"/>
</dbReference>
<protein>
    <submittedName>
        <fullName evidence="1">Helix-turn-helix domain-containing protein</fullName>
    </submittedName>
</protein>
<evidence type="ECO:0000313" key="1">
    <source>
        <dbReference type="EMBL" id="QUX26480.1"/>
    </source>
</evidence>
<dbReference type="InterPro" id="IPR011990">
    <property type="entry name" value="TPR-like_helical_dom_sf"/>
</dbReference>
<name>A0A975KT26_9ACTN</name>
<keyword evidence="1" id="KW-0614">Plasmid</keyword>
<reference evidence="2" key="1">
    <citation type="submission" date="2021-05" db="EMBL/GenBank/DDBJ databases">
        <title>Direct Submission.</title>
        <authorList>
            <person name="Li K."/>
            <person name="Gao J."/>
        </authorList>
    </citation>
    <scope>NUCLEOTIDE SEQUENCE [LARGE SCALE GENOMIC DNA]</scope>
    <source>
        <strain evidence="2">Mg02</strain>
        <plasmid evidence="2">unnamed4</plasmid>
    </source>
</reference>
<dbReference type="InterPro" id="IPR001387">
    <property type="entry name" value="Cro/C1-type_HTH"/>
</dbReference>
<geneLocation type="plasmid" evidence="1 2">
    <name>unnamed4</name>
</geneLocation>
<dbReference type="Proteomes" id="UP000676079">
    <property type="component" value="Plasmid unnamed4"/>
</dbReference>